<sequence>MHIALAKCHWTSVIIGPSSDICWRSFTSSIIGLSLNCYLQRTFKLSPPALQSTVDCQQTSTRSSIADELLFKQRQNSYHLLIIYGSPPRFYYRRIFSNYPRIQATIDLLLSWVVY</sequence>
<comment type="caution">
    <text evidence="1">The sequence shown here is derived from an EMBL/GenBank/DDBJ whole genome shotgun (WGS) entry which is preliminary data.</text>
</comment>
<dbReference type="AlphaFoldDB" id="A0A8T3BW96"/>
<organism evidence="1 2">
    <name type="scientific">Dendrobium nobile</name>
    <name type="common">Orchid</name>
    <dbReference type="NCBI Taxonomy" id="94219"/>
    <lineage>
        <taxon>Eukaryota</taxon>
        <taxon>Viridiplantae</taxon>
        <taxon>Streptophyta</taxon>
        <taxon>Embryophyta</taxon>
        <taxon>Tracheophyta</taxon>
        <taxon>Spermatophyta</taxon>
        <taxon>Magnoliopsida</taxon>
        <taxon>Liliopsida</taxon>
        <taxon>Asparagales</taxon>
        <taxon>Orchidaceae</taxon>
        <taxon>Epidendroideae</taxon>
        <taxon>Malaxideae</taxon>
        <taxon>Dendrobiinae</taxon>
        <taxon>Dendrobium</taxon>
    </lineage>
</organism>
<dbReference type="EMBL" id="JAGYWB010000005">
    <property type="protein sequence ID" value="KAI0523224.1"/>
    <property type="molecule type" value="Genomic_DNA"/>
</dbReference>
<dbReference type="Proteomes" id="UP000829196">
    <property type="component" value="Unassembled WGS sequence"/>
</dbReference>
<name>A0A8T3BW96_DENNO</name>
<proteinExistence type="predicted"/>
<evidence type="ECO:0000313" key="2">
    <source>
        <dbReference type="Proteomes" id="UP000829196"/>
    </source>
</evidence>
<reference evidence="1" key="1">
    <citation type="journal article" date="2022" name="Front. Genet.">
        <title>Chromosome-Scale Assembly of the Dendrobium nobile Genome Provides Insights Into the Molecular Mechanism of the Biosynthesis of the Medicinal Active Ingredient of Dendrobium.</title>
        <authorList>
            <person name="Xu Q."/>
            <person name="Niu S.-C."/>
            <person name="Li K.-L."/>
            <person name="Zheng P.-J."/>
            <person name="Zhang X.-J."/>
            <person name="Jia Y."/>
            <person name="Liu Y."/>
            <person name="Niu Y.-X."/>
            <person name="Yu L.-H."/>
            <person name="Chen D.-F."/>
            <person name="Zhang G.-Q."/>
        </authorList>
    </citation>
    <scope>NUCLEOTIDE SEQUENCE</scope>
    <source>
        <tissue evidence="1">Leaf</tissue>
    </source>
</reference>
<gene>
    <name evidence="1" type="ORF">KFK09_005618</name>
</gene>
<keyword evidence="2" id="KW-1185">Reference proteome</keyword>
<evidence type="ECO:0000313" key="1">
    <source>
        <dbReference type="EMBL" id="KAI0523224.1"/>
    </source>
</evidence>
<accession>A0A8T3BW96</accession>
<protein>
    <submittedName>
        <fullName evidence="1">Uncharacterized protein</fullName>
    </submittedName>
</protein>